<proteinExistence type="predicted"/>
<protein>
    <submittedName>
        <fullName evidence="2">Uncharacterized protein</fullName>
    </submittedName>
</protein>
<comment type="caution">
    <text evidence="2">The sequence shown here is derived from an EMBL/GenBank/DDBJ whole genome shotgun (WGS) entry which is preliminary data.</text>
</comment>
<keyword evidence="3" id="KW-1185">Reference proteome</keyword>
<sequence>MEMWLWMGMAAVLLAGLVVTLWRAVRQDGLGHRPPPASRHDWSEHSELLT</sequence>
<feature type="region of interest" description="Disordered" evidence="1">
    <location>
        <begin position="30"/>
        <end position="50"/>
    </location>
</feature>
<accession>A0ABU0EEC9</accession>
<evidence type="ECO:0000256" key="1">
    <source>
        <dbReference type="SAM" id="MobiDB-lite"/>
    </source>
</evidence>
<evidence type="ECO:0000313" key="3">
    <source>
        <dbReference type="Proteomes" id="UP001239626"/>
    </source>
</evidence>
<gene>
    <name evidence="2" type="ORF">J2X26_001930</name>
</gene>
<dbReference type="RefSeq" id="WP_307491772.1">
    <property type="nucleotide sequence ID" value="NZ_JAUSVB010000002.1"/>
</dbReference>
<organism evidence="2 3">
    <name type="scientific">Cellulomonas humilata</name>
    <dbReference type="NCBI Taxonomy" id="144055"/>
    <lineage>
        <taxon>Bacteria</taxon>
        <taxon>Bacillati</taxon>
        <taxon>Actinomycetota</taxon>
        <taxon>Actinomycetes</taxon>
        <taxon>Micrococcales</taxon>
        <taxon>Cellulomonadaceae</taxon>
        <taxon>Cellulomonas</taxon>
    </lineage>
</organism>
<evidence type="ECO:0000313" key="2">
    <source>
        <dbReference type="EMBL" id="MDQ0373619.1"/>
    </source>
</evidence>
<dbReference type="Proteomes" id="UP001239626">
    <property type="component" value="Unassembled WGS sequence"/>
</dbReference>
<feature type="compositionally biased region" description="Basic and acidic residues" evidence="1">
    <location>
        <begin position="38"/>
        <end position="50"/>
    </location>
</feature>
<reference evidence="2 3" key="1">
    <citation type="submission" date="2023-07" db="EMBL/GenBank/DDBJ databases">
        <title>Sorghum-associated microbial communities from plants grown in Nebraska, USA.</title>
        <authorList>
            <person name="Schachtman D."/>
        </authorList>
    </citation>
    <scope>NUCLEOTIDE SEQUENCE [LARGE SCALE GENOMIC DNA]</scope>
    <source>
        <strain evidence="2 3">BE332</strain>
    </source>
</reference>
<name>A0ABU0EEC9_9CELL</name>
<dbReference type="EMBL" id="JAUSVB010000002">
    <property type="protein sequence ID" value="MDQ0373619.1"/>
    <property type="molecule type" value="Genomic_DNA"/>
</dbReference>